<dbReference type="GO" id="GO:0008320">
    <property type="term" value="F:protein transmembrane transporter activity"/>
    <property type="evidence" value="ECO:0007669"/>
    <property type="project" value="TreeGrafter"/>
</dbReference>
<dbReference type="GO" id="GO:0045039">
    <property type="term" value="P:protein insertion into mitochondrial inner membrane"/>
    <property type="evidence" value="ECO:0007669"/>
    <property type="project" value="TreeGrafter"/>
</dbReference>
<evidence type="ECO:0000256" key="9">
    <source>
        <dbReference type="ARBA" id="ARBA00038030"/>
    </source>
</evidence>
<dbReference type="PROSITE" id="PS50005">
    <property type="entry name" value="TPR"/>
    <property type="match status" value="3"/>
</dbReference>
<evidence type="ECO:0008006" key="13">
    <source>
        <dbReference type="Google" id="ProtNLM"/>
    </source>
</evidence>
<comment type="similarity">
    <text evidence="9">Belongs to the Tom70 family.</text>
</comment>
<dbReference type="GO" id="GO:0030943">
    <property type="term" value="F:mitochondrion targeting sequence binding"/>
    <property type="evidence" value="ECO:0007669"/>
    <property type="project" value="TreeGrafter"/>
</dbReference>
<evidence type="ECO:0000313" key="12">
    <source>
        <dbReference type="Proteomes" id="UP001142055"/>
    </source>
</evidence>
<dbReference type="InterPro" id="IPR019734">
    <property type="entry name" value="TPR_rpt"/>
</dbReference>
<protein>
    <recommendedName>
        <fullName evidence="13">Mitochondrial import receptor subunit TOM70</fullName>
    </recommendedName>
</protein>
<sequence length="490" mass="56631">MTILSELNGHISSNKLKLILLATPIVVGSGAYLYYYYRKSGETQTSGNKTKKTITPLDKSLELKNKGNECFRLSKYEDALKLYTEAIQICPVDRNKELSTFYQNRAACYENLKQHEKVVEDCSNAIKNDKLYVKAYLRRGKANEILNRYEDAAFDYYVASCSSAFQNSDHMKLLFEVLEKFAYGKAREVMAKRTVNTFQIYLFRHIINKFSRDPLKFKSKISNNYNEVVTNLLKDDSNDDSLDLDLKLLKGTIEMLIGKNESGEERLRKIVDTCEENDYKINSEKIDSTNPDVYYIRSQMHLISKSFENAINDLNKSIEFDPNFACAIGQKLYIEYQQSMMLNNFIKKNSIIEEFEKAVNKFPKSNELLLLYFQILLSNNETKKAESFINKALENDDTDPTLYVYRALVYVEEGDLEKTREYLDKALKIDSKCSFAYEIYADLCSKLENMKDASSYLESAINCSTTFEDVKNLILKHKSLELQNKAPSFS</sequence>
<dbReference type="EMBL" id="JAPWDV010000003">
    <property type="protein sequence ID" value="KAJ6216945.1"/>
    <property type="molecule type" value="Genomic_DNA"/>
</dbReference>
<keyword evidence="4" id="KW-1000">Mitochondrion outer membrane</keyword>
<feature type="repeat" description="TPR" evidence="10">
    <location>
        <begin position="291"/>
        <end position="324"/>
    </location>
</feature>
<dbReference type="Gene3D" id="1.25.40.10">
    <property type="entry name" value="Tetratricopeptide repeat domain"/>
    <property type="match status" value="2"/>
</dbReference>
<proteinExistence type="inferred from homology"/>
<keyword evidence="12" id="KW-1185">Reference proteome</keyword>
<dbReference type="Pfam" id="PF00515">
    <property type="entry name" value="TPR_1"/>
    <property type="match status" value="1"/>
</dbReference>
<dbReference type="OMA" id="DDITACC"/>
<feature type="repeat" description="TPR" evidence="10">
    <location>
        <begin position="400"/>
        <end position="433"/>
    </location>
</feature>
<dbReference type="SUPFAM" id="SSF81901">
    <property type="entry name" value="HCP-like"/>
    <property type="match status" value="1"/>
</dbReference>
<evidence type="ECO:0000256" key="4">
    <source>
        <dbReference type="ARBA" id="ARBA00022787"/>
    </source>
</evidence>
<evidence type="ECO:0000256" key="1">
    <source>
        <dbReference type="ARBA" id="ARBA00004572"/>
    </source>
</evidence>
<dbReference type="PANTHER" id="PTHR46208:SF1">
    <property type="entry name" value="MITOCHONDRIAL IMPORT RECEPTOR SUBUNIT TOM70"/>
    <property type="match status" value="1"/>
</dbReference>
<dbReference type="Pfam" id="PF12895">
    <property type="entry name" value="ANAPC3"/>
    <property type="match status" value="1"/>
</dbReference>
<name>A0A9Q0M0C5_BLOTA</name>
<evidence type="ECO:0000256" key="7">
    <source>
        <dbReference type="ARBA" id="ARBA00023128"/>
    </source>
</evidence>
<evidence type="ECO:0000256" key="5">
    <source>
        <dbReference type="ARBA" id="ARBA00022803"/>
    </source>
</evidence>
<evidence type="ECO:0000256" key="2">
    <source>
        <dbReference type="ARBA" id="ARBA00022692"/>
    </source>
</evidence>
<keyword evidence="3" id="KW-0677">Repeat</keyword>
<dbReference type="InterPro" id="IPR011990">
    <property type="entry name" value="TPR-like_helical_dom_sf"/>
</dbReference>
<evidence type="ECO:0000256" key="3">
    <source>
        <dbReference type="ARBA" id="ARBA00022737"/>
    </source>
</evidence>
<comment type="caution">
    <text evidence="11">The sequence shown here is derived from an EMBL/GenBank/DDBJ whole genome shotgun (WGS) entry which is preliminary data.</text>
</comment>
<keyword evidence="5 10" id="KW-0802">TPR repeat</keyword>
<accession>A0A9Q0M0C5</accession>
<keyword evidence="8" id="KW-0472">Membrane</keyword>
<dbReference type="GO" id="GO:0005741">
    <property type="term" value="C:mitochondrial outer membrane"/>
    <property type="evidence" value="ECO:0007669"/>
    <property type="project" value="UniProtKB-SubCell"/>
</dbReference>
<dbReference type="PANTHER" id="PTHR46208">
    <property type="entry name" value="MITOCHONDRIAL IMPORT RECEPTOR SUBUNIT TOM70"/>
    <property type="match status" value="1"/>
</dbReference>
<dbReference type="SUPFAM" id="SSF48452">
    <property type="entry name" value="TPR-like"/>
    <property type="match status" value="1"/>
</dbReference>
<evidence type="ECO:0000313" key="11">
    <source>
        <dbReference type="EMBL" id="KAJ6216945.1"/>
    </source>
</evidence>
<keyword evidence="7" id="KW-0496">Mitochondrion</keyword>
<evidence type="ECO:0000256" key="6">
    <source>
        <dbReference type="ARBA" id="ARBA00022989"/>
    </source>
</evidence>
<dbReference type="GO" id="GO:0030150">
    <property type="term" value="P:protein import into mitochondrial matrix"/>
    <property type="evidence" value="ECO:0007669"/>
    <property type="project" value="TreeGrafter"/>
</dbReference>
<organism evidence="11 12">
    <name type="scientific">Blomia tropicalis</name>
    <name type="common">Mite</name>
    <dbReference type="NCBI Taxonomy" id="40697"/>
    <lineage>
        <taxon>Eukaryota</taxon>
        <taxon>Metazoa</taxon>
        <taxon>Ecdysozoa</taxon>
        <taxon>Arthropoda</taxon>
        <taxon>Chelicerata</taxon>
        <taxon>Arachnida</taxon>
        <taxon>Acari</taxon>
        <taxon>Acariformes</taxon>
        <taxon>Sarcoptiformes</taxon>
        <taxon>Astigmata</taxon>
        <taxon>Glycyphagoidea</taxon>
        <taxon>Echimyopodidae</taxon>
        <taxon>Blomia</taxon>
    </lineage>
</organism>
<evidence type="ECO:0000256" key="8">
    <source>
        <dbReference type="ARBA" id="ARBA00023136"/>
    </source>
</evidence>
<dbReference type="Pfam" id="PF13181">
    <property type="entry name" value="TPR_8"/>
    <property type="match status" value="1"/>
</dbReference>
<comment type="subcellular location">
    <subcellularLocation>
        <location evidence="1">Mitochondrion outer membrane</location>
        <topology evidence="1">Single-pass membrane protein</topology>
    </subcellularLocation>
</comment>
<dbReference type="SMART" id="SM00028">
    <property type="entry name" value="TPR"/>
    <property type="match status" value="4"/>
</dbReference>
<gene>
    <name evidence="11" type="ORF">RDWZM_008102</name>
</gene>
<dbReference type="AlphaFoldDB" id="A0A9Q0M0C5"/>
<feature type="repeat" description="TPR" evidence="10">
    <location>
        <begin position="60"/>
        <end position="93"/>
    </location>
</feature>
<evidence type="ECO:0000256" key="10">
    <source>
        <dbReference type="PROSITE-ProRule" id="PRU00339"/>
    </source>
</evidence>
<keyword evidence="2" id="KW-0812">Transmembrane</keyword>
<keyword evidence="6" id="KW-1133">Transmembrane helix</keyword>
<reference evidence="11" key="1">
    <citation type="submission" date="2022-12" db="EMBL/GenBank/DDBJ databases">
        <title>Genome assemblies of Blomia tropicalis.</title>
        <authorList>
            <person name="Cui Y."/>
        </authorList>
    </citation>
    <scope>NUCLEOTIDE SEQUENCE</scope>
    <source>
        <tissue evidence="11">Adult mites</tissue>
    </source>
</reference>
<dbReference type="Proteomes" id="UP001142055">
    <property type="component" value="Chromosome 3"/>
</dbReference>